<protein>
    <recommendedName>
        <fullName evidence="3 7">WD repeat-containing protein 76</fullName>
    </recommendedName>
</protein>
<evidence type="ECO:0000256" key="7">
    <source>
        <dbReference type="RuleBase" id="RU365004"/>
    </source>
</evidence>
<evidence type="ECO:0000313" key="10">
    <source>
        <dbReference type="RefSeq" id="XP_030618442.1"/>
    </source>
</evidence>
<dbReference type="RefSeq" id="XP_030618442.1">
    <property type="nucleotide sequence ID" value="XM_030762582.1"/>
</dbReference>
<keyword evidence="9" id="KW-1185">Reference proteome</keyword>
<dbReference type="CTD" id="79968"/>
<feature type="region of interest" description="Disordered" evidence="8">
    <location>
        <begin position="139"/>
        <end position="163"/>
    </location>
</feature>
<dbReference type="InterPro" id="IPR050853">
    <property type="entry name" value="WD_repeat_DNA-damage-binding"/>
</dbReference>
<dbReference type="GO" id="GO:0003677">
    <property type="term" value="F:DNA binding"/>
    <property type="evidence" value="ECO:0007669"/>
    <property type="project" value="TreeGrafter"/>
</dbReference>
<dbReference type="GeneID" id="111181657"/>
<evidence type="ECO:0000256" key="8">
    <source>
        <dbReference type="SAM" id="MobiDB-lite"/>
    </source>
</evidence>
<keyword evidence="4 7" id="KW-0853">WD repeat</keyword>
<dbReference type="Proteomes" id="UP000248483">
    <property type="component" value="Unplaced"/>
</dbReference>
<evidence type="ECO:0000256" key="3">
    <source>
        <dbReference type="ARBA" id="ARBA00021234"/>
    </source>
</evidence>
<comment type="similarity">
    <text evidence="2 7">Belongs to the WD repeat DDB2/WDR76 family.</text>
</comment>
<dbReference type="GO" id="GO:2000001">
    <property type="term" value="P:regulation of DNA damage checkpoint"/>
    <property type="evidence" value="ECO:0007669"/>
    <property type="project" value="TreeGrafter"/>
</dbReference>
<sequence length="614" mass="68915">MSGSRAEAEEKVGSRQRLQVNEYKENQNIAYVSLRPVQTTVLGKTAKVYLVPFSLSSYKPDQLKRSKSLLDKNSNNEVACKKCKKAEIKKTCRRILTPKMEATSSKAESTLQKSSLDVHAESNKWQYKSTSDTVILSADTESSQDGDSDEGTTPGMDDFSGLSPYEKKRLKNISENANFFASLQLSESAARLREMIKKRQPPESKRLDKMARVGCCWVFPFPRKKPKKKENETGCRRSMRLLKVDPSGVSLPATPTQPILVADENPLLPPGPLEMTSENRDDNSELFKGFLQTWAEVSKTRSKNTEKELSSIKSYKANLNGMIISEDTVYKVTKGPIFSMALHPSEIRTLVAAGARSGQVGLWDLTHQPKEDGVHIFQPHSQPVSCLYFSPANPAHLLSLSYDGTLRCGDFSRAVFEEVYRDERSSFSSFDFLAEDASTLIVGHWDGSMSLVDRRTPGTSCEKLINSSLSKIRTVHVHPVHRQYFITAGLRDIHIYDARFLNRSRIKPLISLTEHTKSIASAYFSPLTGNRVVTTCADCKLRIFDSSCISSKIPLLTTIRHNTITGRWLTRFQAVWDPKQEDCIIVGSMAHPRRVEIFHERGNPQAPDDLEISP</sequence>
<dbReference type="SMART" id="SM00320">
    <property type="entry name" value="WD40"/>
    <property type="match status" value="5"/>
</dbReference>
<proteinExistence type="inferred from homology"/>
<dbReference type="Pfam" id="PF00400">
    <property type="entry name" value="WD40"/>
    <property type="match status" value="2"/>
</dbReference>
<organism evidence="9 10">
    <name type="scientific">Delphinapterus leucas</name>
    <name type="common">Beluga whale</name>
    <dbReference type="NCBI Taxonomy" id="9749"/>
    <lineage>
        <taxon>Eukaryota</taxon>
        <taxon>Metazoa</taxon>
        <taxon>Chordata</taxon>
        <taxon>Craniata</taxon>
        <taxon>Vertebrata</taxon>
        <taxon>Euteleostomi</taxon>
        <taxon>Mammalia</taxon>
        <taxon>Eutheria</taxon>
        <taxon>Laurasiatheria</taxon>
        <taxon>Artiodactyla</taxon>
        <taxon>Whippomorpha</taxon>
        <taxon>Cetacea</taxon>
        <taxon>Odontoceti</taxon>
        <taxon>Monodontidae</taxon>
        <taxon>Delphinapterus</taxon>
    </lineage>
</organism>
<dbReference type="InterPro" id="IPR015943">
    <property type="entry name" value="WD40/YVTN_repeat-like_dom_sf"/>
</dbReference>
<dbReference type="AlphaFoldDB" id="A0A7F8KF36"/>
<reference evidence="10" key="1">
    <citation type="submission" date="2025-08" db="UniProtKB">
        <authorList>
            <consortium name="RefSeq"/>
        </authorList>
    </citation>
    <scope>IDENTIFICATION</scope>
    <source>
        <tissue evidence="10">Blood</tissue>
    </source>
</reference>
<dbReference type="SUPFAM" id="SSF50978">
    <property type="entry name" value="WD40 repeat-like"/>
    <property type="match status" value="1"/>
</dbReference>
<dbReference type="FunFam" id="2.130.10.10:FF:000180">
    <property type="entry name" value="WD repeat-containing protein 76"/>
    <property type="match status" value="1"/>
</dbReference>
<evidence type="ECO:0000256" key="1">
    <source>
        <dbReference type="ARBA" id="ARBA00002530"/>
    </source>
</evidence>
<dbReference type="InterPro" id="IPR001680">
    <property type="entry name" value="WD40_rpt"/>
</dbReference>
<evidence type="ECO:0000256" key="5">
    <source>
        <dbReference type="ARBA" id="ARBA00022737"/>
    </source>
</evidence>
<gene>
    <name evidence="10" type="primary">WDR76</name>
</gene>
<dbReference type="InterPro" id="IPR036322">
    <property type="entry name" value="WD40_repeat_dom_sf"/>
</dbReference>
<evidence type="ECO:0000313" key="9">
    <source>
        <dbReference type="Proteomes" id="UP000248483"/>
    </source>
</evidence>
<evidence type="ECO:0000256" key="6">
    <source>
        <dbReference type="ARBA" id="ARBA00065536"/>
    </source>
</evidence>
<comment type="function">
    <text evidence="1 7">Specifically binds 5-hydroxymethylcytosine (5hmC), suggesting that it acts as a specific reader of 5hmC.</text>
</comment>
<keyword evidence="5" id="KW-0677">Repeat</keyword>
<dbReference type="PANTHER" id="PTHR14773:SF0">
    <property type="entry name" value="WD REPEAT-CONTAINING PROTEIN 76"/>
    <property type="match status" value="1"/>
</dbReference>
<comment type="subunit">
    <text evidence="6 7">Interacts with CUL4A and/or CUL4B.</text>
</comment>
<evidence type="ECO:0000256" key="2">
    <source>
        <dbReference type="ARBA" id="ARBA00005434"/>
    </source>
</evidence>
<dbReference type="Gene3D" id="2.130.10.10">
    <property type="entry name" value="YVTN repeat-like/Quinoprotein amine dehydrogenase"/>
    <property type="match status" value="1"/>
</dbReference>
<name>A0A7F8KF36_DELLE</name>
<evidence type="ECO:0000256" key="4">
    <source>
        <dbReference type="ARBA" id="ARBA00022574"/>
    </source>
</evidence>
<dbReference type="PANTHER" id="PTHR14773">
    <property type="entry name" value="WD REPEAT-CONTAINING PROTEIN 76"/>
    <property type="match status" value="1"/>
</dbReference>
<dbReference type="GO" id="GO:0005634">
    <property type="term" value="C:nucleus"/>
    <property type="evidence" value="ECO:0007669"/>
    <property type="project" value="TreeGrafter"/>
</dbReference>
<accession>A0A7F8KF36</accession>